<dbReference type="OrthoDB" id="9717at2157"/>
<dbReference type="InterPro" id="IPR012349">
    <property type="entry name" value="Split_barrel_FMN-bd"/>
</dbReference>
<evidence type="ECO:0000313" key="2">
    <source>
        <dbReference type="Proteomes" id="UP000032408"/>
    </source>
</evidence>
<dbReference type="AlphaFoldDB" id="A0A0D5C4X2"/>
<dbReference type="KEGG" id="nin:NADRNF5_1712"/>
<keyword evidence="2" id="KW-1185">Reference proteome</keyword>
<dbReference type="InterPro" id="IPR004378">
    <property type="entry name" value="F420H2_quin_Rdtase"/>
</dbReference>
<dbReference type="GeneID" id="24820882"/>
<dbReference type="Gene3D" id="2.30.110.10">
    <property type="entry name" value="Electron Transport, Fmn-binding Protein, Chain A"/>
    <property type="match status" value="1"/>
</dbReference>
<dbReference type="HOGENOM" id="CLU_2230471_0_0_2"/>
<dbReference type="EMBL" id="CP011070">
    <property type="protein sequence ID" value="AJW71390.1"/>
    <property type="molecule type" value="Genomic_DNA"/>
</dbReference>
<dbReference type="NCBIfam" id="TIGR00026">
    <property type="entry name" value="hi_GC_TIGR00026"/>
    <property type="match status" value="1"/>
</dbReference>
<dbReference type="Pfam" id="PF04075">
    <property type="entry name" value="F420H2_quin_red"/>
    <property type="match status" value="1"/>
</dbReference>
<gene>
    <name evidence="1" type="ORF">NADRNF5_1712</name>
</gene>
<dbReference type="Proteomes" id="UP000032408">
    <property type="component" value="Chromosome"/>
</dbReference>
<dbReference type="SUPFAM" id="SSF50475">
    <property type="entry name" value="FMN-binding split barrel"/>
    <property type="match status" value="1"/>
</dbReference>
<accession>A0A0D5C4X2</accession>
<dbReference type="RefSeq" id="WP_048117206.1">
    <property type="nucleotide sequence ID" value="NZ_CP011070.1"/>
</dbReference>
<dbReference type="GO" id="GO:0016491">
    <property type="term" value="F:oxidoreductase activity"/>
    <property type="evidence" value="ECO:0007669"/>
    <property type="project" value="InterPro"/>
</dbReference>
<sequence>MKIKEKLFRPILITKGRKTGNPHSVILRAVNHDGKIYFSRHRPDGDWFKNALANPEVKIQYKEMVFSGKAKLVTDEEFSQKISELKYPGEARAKEKRVTIEITLDN</sequence>
<proteinExistence type="predicted"/>
<evidence type="ECO:0000313" key="1">
    <source>
        <dbReference type="EMBL" id="AJW71390.1"/>
    </source>
</evidence>
<organism evidence="1 2">
    <name type="scientific">Nitrosopumilus adriaticus</name>
    <dbReference type="NCBI Taxonomy" id="1580092"/>
    <lineage>
        <taxon>Archaea</taxon>
        <taxon>Nitrososphaerota</taxon>
        <taxon>Nitrososphaeria</taxon>
        <taxon>Nitrosopumilales</taxon>
        <taxon>Nitrosopumilaceae</taxon>
        <taxon>Nitrosopumilus</taxon>
    </lineage>
</organism>
<reference evidence="1 2" key="2">
    <citation type="journal article" date="2016" name="ISME J.">
        <title>Physiological and genomic characterization of two novel marine thaumarchaeal strains indicates niche differentiation.</title>
        <authorList>
            <person name="Bayer B."/>
            <person name="Vojvoda J."/>
            <person name="Offre P."/>
            <person name="Alves R.J."/>
            <person name="Elisabeth N.H."/>
            <person name="Garcia J.A."/>
            <person name="Volland J.M."/>
            <person name="Srivastava A."/>
            <person name="Schleper C."/>
            <person name="Herndl G.J."/>
        </authorList>
    </citation>
    <scope>NUCLEOTIDE SEQUENCE [LARGE SCALE GENOMIC DNA]</scope>
    <source>
        <strain evidence="1 2">NF5</strain>
    </source>
</reference>
<reference evidence="2" key="1">
    <citation type="submission" date="2015-03" db="EMBL/GenBank/DDBJ databases">
        <title>Characterization of two novel Thaumarchaeota isolated from the Northern Adriatic Sea.</title>
        <authorList>
            <person name="Bayer B."/>
            <person name="Vojvoda J."/>
            <person name="Offre P."/>
            <person name="Srivastava A."/>
            <person name="Elisabeth N."/>
            <person name="Garcia J.A.L."/>
            <person name="Schleper C."/>
            <person name="Herndl G.J."/>
        </authorList>
    </citation>
    <scope>NUCLEOTIDE SEQUENCE [LARGE SCALE GENOMIC DNA]</scope>
    <source>
        <strain evidence="2">NF5</strain>
    </source>
</reference>
<evidence type="ECO:0008006" key="3">
    <source>
        <dbReference type="Google" id="ProtNLM"/>
    </source>
</evidence>
<name>A0A0D5C4X2_9ARCH</name>
<protein>
    <recommendedName>
        <fullName evidence="3">Nitroreductase family deazaflavin-dependent oxidoreductase</fullName>
    </recommendedName>
</protein>